<proteinExistence type="predicted"/>
<feature type="compositionally biased region" description="Low complexity" evidence="1">
    <location>
        <begin position="48"/>
        <end position="81"/>
    </location>
</feature>
<evidence type="ECO:0000256" key="1">
    <source>
        <dbReference type="SAM" id="MobiDB-lite"/>
    </source>
</evidence>
<dbReference type="Proteomes" id="UP000241769">
    <property type="component" value="Unassembled WGS sequence"/>
</dbReference>
<evidence type="ECO:0000313" key="2">
    <source>
        <dbReference type="EMBL" id="PRP75314.1"/>
    </source>
</evidence>
<keyword evidence="3" id="KW-1185">Reference proteome</keyword>
<feature type="region of interest" description="Disordered" evidence="1">
    <location>
        <begin position="197"/>
        <end position="226"/>
    </location>
</feature>
<organism evidence="2 3">
    <name type="scientific">Planoprotostelium fungivorum</name>
    <dbReference type="NCBI Taxonomy" id="1890364"/>
    <lineage>
        <taxon>Eukaryota</taxon>
        <taxon>Amoebozoa</taxon>
        <taxon>Evosea</taxon>
        <taxon>Variosea</taxon>
        <taxon>Cavosteliida</taxon>
        <taxon>Cavosteliaceae</taxon>
        <taxon>Planoprotostelium</taxon>
    </lineage>
</organism>
<dbReference type="EMBL" id="MDYQ01000395">
    <property type="protein sequence ID" value="PRP75314.1"/>
    <property type="molecule type" value="Genomic_DNA"/>
</dbReference>
<protein>
    <submittedName>
        <fullName evidence="2">Putative sodium-and chloride-dependent neutral and basic amino acid transporter</fullName>
    </submittedName>
</protein>
<sequence length="277" mass="29445">MQGSALPPIGSFESISALPKRAQLPPLATSATEPDPIKTPNATPRLRSSTGSPVASASPPSSPSLTRKLSSSPSSGRFSLPEVLKSPRTSKEGPVLTQRSSPATSRAALQPLTSRKSGDLTNSVGNPKQWSGFDINTWVESIGGLSQSQRVSLKQWLLECPETENDNGQFLNMIHSNFEPAIANKVVAALLAAWQPPGQQTPGDSAHPPLAESQMETAATGGQSEEEAPAKFTFEWIMFVTTAQAQWRWSSIALFAGHSLQLSKNTFTNSACSHAPT</sequence>
<feature type="compositionally biased region" description="Polar residues" evidence="1">
    <location>
        <begin position="111"/>
        <end position="129"/>
    </location>
</feature>
<evidence type="ECO:0000313" key="3">
    <source>
        <dbReference type="Proteomes" id="UP000241769"/>
    </source>
</evidence>
<name>A0A2P6MUG0_9EUKA</name>
<dbReference type="InParanoid" id="A0A2P6MUG0"/>
<dbReference type="AlphaFoldDB" id="A0A2P6MUG0"/>
<accession>A0A2P6MUG0</accession>
<feature type="region of interest" description="Disordered" evidence="1">
    <location>
        <begin position="1"/>
        <end position="129"/>
    </location>
</feature>
<reference evidence="2 3" key="1">
    <citation type="journal article" date="2018" name="Genome Biol. Evol.">
        <title>Multiple Roots of Fruiting Body Formation in Amoebozoa.</title>
        <authorList>
            <person name="Hillmann F."/>
            <person name="Forbes G."/>
            <person name="Novohradska S."/>
            <person name="Ferling I."/>
            <person name="Riege K."/>
            <person name="Groth M."/>
            <person name="Westermann M."/>
            <person name="Marz M."/>
            <person name="Spaller T."/>
            <person name="Winckler T."/>
            <person name="Schaap P."/>
            <person name="Glockner G."/>
        </authorList>
    </citation>
    <scope>NUCLEOTIDE SEQUENCE [LARGE SCALE GENOMIC DNA]</scope>
    <source>
        <strain evidence="2 3">Jena</strain>
    </source>
</reference>
<gene>
    <name evidence="2" type="ORF">PROFUN_05625</name>
</gene>
<comment type="caution">
    <text evidence="2">The sequence shown here is derived from an EMBL/GenBank/DDBJ whole genome shotgun (WGS) entry which is preliminary data.</text>
</comment>
<feature type="compositionally biased region" description="Polar residues" evidence="1">
    <location>
        <begin position="214"/>
        <end position="223"/>
    </location>
</feature>